<evidence type="ECO:0000313" key="10">
    <source>
        <dbReference type="EMBL" id="AEE54340.1"/>
    </source>
</evidence>
<evidence type="ECO:0000256" key="8">
    <source>
        <dbReference type="RuleBase" id="RU368092"/>
    </source>
</evidence>
<feature type="domain" description="ACT" evidence="9">
    <location>
        <begin position="6"/>
        <end position="80"/>
    </location>
</feature>
<evidence type="ECO:0000313" key="11">
    <source>
        <dbReference type="Proteomes" id="UP000008461"/>
    </source>
</evidence>
<dbReference type="Pfam" id="PF10369">
    <property type="entry name" value="ALS_ss_C"/>
    <property type="match status" value="1"/>
</dbReference>
<dbReference type="UniPathway" id="UPA00049">
    <property type="reaction ID" value="UER00059"/>
</dbReference>
<evidence type="ECO:0000256" key="4">
    <source>
        <dbReference type="ARBA" id="ARBA00011744"/>
    </source>
</evidence>
<dbReference type="InterPro" id="IPR039557">
    <property type="entry name" value="AHAS_ACT"/>
</dbReference>
<dbReference type="HOGENOM" id="CLU_055003_3_1_10"/>
<dbReference type="GO" id="GO:1990610">
    <property type="term" value="F:acetolactate synthase regulator activity"/>
    <property type="evidence" value="ECO:0007669"/>
    <property type="project" value="UniProtKB-UniRule"/>
</dbReference>
<evidence type="ECO:0000256" key="1">
    <source>
        <dbReference type="ARBA" id="ARBA00004974"/>
    </source>
</evidence>
<dbReference type="Gene3D" id="3.30.70.1150">
    <property type="entry name" value="ACT-like. Chain A, domain 2"/>
    <property type="match status" value="1"/>
</dbReference>
<keyword evidence="5 8" id="KW-0028">Amino-acid biosynthesis</keyword>
<dbReference type="InterPro" id="IPR045865">
    <property type="entry name" value="ACT-like_dom_sf"/>
</dbReference>
<comment type="similarity">
    <text evidence="3 8">Belongs to the acetolactate synthase small subunit family.</text>
</comment>
<organism evidence="10 11">
    <name type="scientific">Haliscomenobacter hydrossis (strain ATCC 27775 / DSM 1100 / LMG 10767 / O)</name>
    <dbReference type="NCBI Taxonomy" id="760192"/>
    <lineage>
        <taxon>Bacteria</taxon>
        <taxon>Pseudomonadati</taxon>
        <taxon>Bacteroidota</taxon>
        <taxon>Saprospiria</taxon>
        <taxon>Saprospirales</taxon>
        <taxon>Haliscomenobacteraceae</taxon>
        <taxon>Haliscomenobacter</taxon>
    </lineage>
</organism>
<proteinExistence type="inferred from homology"/>
<dbReference type="Proteomes" id="UP000008461">
    <property type="component" value="Chromosome"/>
</dbReference>
<comment type="subunit">
    <text evidence="4 8">Dimer of large and small chains.</text>
</comment>
<dbReference type="OrthoDB" id="1523722at2"/>
<dbReference type="EMBL" id="CP002691">
    <property type="protein sequence ID" value="AEE54340.1"/>
    <property type="molecule type" value="Genomic_DNA"/>
</dbReference>
<dbReference type="InterPro" id="IPR019455">
    <property type="entry name" value="Acetolactate_synth_ssu_C"/>
</dbReference>
<evidence type="ECO:0000256" key="2">
    <source>
        <dbReference type="ARBA" id="ARBA00005025"/>
    </source>
</evidence>
<evidence type="ECO:0000259" key="9">
    <source>
        <dbReference type="PROSITE" id="PS51671"/>
    </source>
</evidence>
<dbReference type="GO" id="GO:0005829">
    <property type="term" value="C:cytosol"/>
    <property type="evidence" value="ECO:0007669"/>
    <property type="project" value="TreeGrafter"/>
</dbReference>
<dbReference type="PANTHER" id="PTHR30239:SF0">
    <property type="entry name" value="ACETOLACTATE SYNTHASE SMALL SUBUNIT 1, CHLOROPLASTIC"/>
    <property type="match status" value="1"/>
</dbReference>
<evidence type="ECO:0000256" key="6">
    <source>
        <dbReference type="ARBA" id="ARBA00023304"/>
    </source>
</evidence>
<evidence type="ECO:0000256" key="3">
    <source>
        <dbReference type="ARBA" id="ARBA00006341"/>
    </source>
</evidence>
<gene>
    <name evidence="10" type="ordered locus">Halhy_6524</name>
</gene>
<dbReference type="InterPro" id="IPR004789">
    <property type="entry name" value="Acetalactate_synth_ssu"/>
</dbReference>
<protein>
    <recommendedName>
        <fullName evidence="8">Acetolactate synthase small subunit</fullName>
        <shortName evidence="8">AHAS</shortName>
        <shortName evidence="8">ALS</shortName>
        <ecNumber evidence="8">2.2.1.6</ecNumber>
    </recommendedName>
    <alternativeName>
        <fullName evidence="8">Acetohydroxy-acid synthase small subunit</fullName>
    </alternativeName>
</protein>
<keyword evidence="6 8" id="KW-0100">Branched-chain amino acid biosynthesis</keyword>
<dbReference type="PROSITE" id="PS51671">
    <property type="entry name" value="ACT"/>
    <property type="match status" value="1"/>
</dbReference>
<dbReference type="GO" id="GO:0009097">
    <property type="term" value="P:isoleucine biosynthetic process"/>
    <property type="evidence" value="ECO:0007669"/>
    <property type="project" value="UniProtKB-UniRule"/>
</dbReference>
<dbReference type="EC" id="2.2.1.6" evidence="8"/>
<dbReference type="InterPro" id="IPR054480">
    <property type="entry name" value="AHAS_small-like_ACT"/>
</dbReference>
<comment type="pathway">
    <text evidence="2 8">Amino-acid biosynthesis; L-valine biosynthesis; L-valine from pyruvate: step 1/4.</text>
</comment>
<dbReference type="NCBIfam" id="TIGR00119">
    <property type="entry name" value="acolac_sm"/>
    <property type="match status" value="1"/>
</dbReference>
<dbReference type="CDD" id="cd04878">
    <property type="entry name" value="ACT_AHAS"/>
    <property type="match status" value="1"/>
</dbReference>
<dbReference type="InterPro" id="IPR002912">
    <property type="entry name" value="ACT_dom"/>
</dbReference>
<dbReference type="RefSeq" id="WP_013768857.1">
    <property type="nucleotide sequence ID" value="NC_015510.1"/>
</dbReference>
<evidence type="ECO:0000256" key="5">
    <source>
        <dbReference type="ARBA" id="ARBA00022605"/>
    </source>
</evidence>
<dbReference type="UniPathway" id="UPA00047">
    <property type="reaction ID" value="UER00055"/>
</dbReference>
<dbReference type="KEGG" id="hhy:Halhy_6524"/>
<keyword evidence="11" id="KW-1185">Reference proteome</keyword>
<comment type="catalytic activity">
    <reaction evidence="7 8">
        <text>2 pyruvate + H(+) = (2S)-2-acetolactate + CO2</text>
        <dbReference type="Rhea" id="RHEA:25249"/>
        <dbReference type="ChEBI" id="CHEBI:15361"/>
        <dbReference type="ChEBI" id="CHEBI:15378"/>
        <dbReference type="ChEBI" id="CHEBI:16526"/>
        <dbReference type="ChEBI" id="CHEBI:58476"/>
        <dbReference type="EC" id="2.2.1.6"/>
    </reaction>
</comment>
<dbReference type="GO" id="GO:0009099">
    <property type="term" value="P:L-valine biosynthetic process"/>
    <property type="evidence" value="ECO:0007669"/>
    <property type="project" value="UniProtKB-UniRule"/>
</dbReference>
<dbReference type="SUPFAM" id="SSF55021">
    <property type="entry name" value="ACT-like"/>
    <property type="match status" value="2"/>
</dbReference>
<name>F4KSI9_HALH1</name>
<dbReference type="InterPro" id="IPR027271">
    <property type="entry name" value="Acetolactate_synth/TF_NikR_C"/>
</dbReference>
<comment type="function">
    <text evidence="8">Catalyzes the conversion of 2 pyruvate molecules into acetolactate in the first common step of the biosynthetic pathway of the branched-amino acids such as leucine, isoleucine, and valine.</text>
</comment>
<dbReference type="eggNOG" id="COG0440">
    <property type="taxonomic scope" value="Bacteria"/>
</dbReference>
<dbReference type="GO" id="GO:0003984">
    <property type="term" value="F:acetolactate synthase activity"/>
    <property type="evidence" value="ECO:0007669"/>
    <property type="project" value="UniProtKB-UniRule"/>
</dbReference>
<accession>F4KSI9</accession>
<dbReference type="Gene3D" id="3.30.70.260">
    <property type="match status" value="1"/>
</dbReference>
<dbReference type="AlphaFoldDB" id="F4KSI9"/>
<dbReference type="Pfam" id="PF22629">
    <property type="entry name" value="ACT_AHAS_ss"/>
    <property type="match status" value="1"/>
</dbReference>
<keyword evidence="8" id="KW-0808">Transferase</keyword>
<sequence>MNKEYTLTVFTEHQTGMLSRVVSIFTRRYINVESLTTSKSSIPGIHRFTIVVNTTEDMVRKLCAQLEKQVDVLKAYFDENSEIVYQEIALYKIPTQKFMQGNRVEKLIRRHNARVLEIEEEYIIVEKTGHAEETEALLEDLKEIGIYEFVRSGRIAIPRPMERLSKYLSQLELEEAEQES</sequence>
<reference key="2">
    <citation type="submission" date="2011-04" db="EMBL/GenBank/DDBJ databases">
        <title>Complete sequence of chromosome of Haliscomenobacter hydrossis DSM 1100.</title>
        <authorList>
            <consortium name="US DOE Joint Genome Institute (JGI-PGF)"/>
            <person name="Lucas S."/>
            <person name="Han J."/>
            <person name="Lapidus A."/>
            <person name="Bruce D."/>
            <person name="Goodwin L."/>
            <person name="Pitluck S."/>
            <person name="Peters L."/>
            <person name="Kyrpides N."/>
            <person name="Mavromatis K."/>
            <person name="Ivanova N."/>
            <person name="Ovchinnikova G."/>
            <person name="Pagani I."/>
            <person name="Daligault H."/>
            <person name="Detter J.C."/>
            <person name="Han C."/>
            <person name="Land M."/>
            <person name="Hauser L."/>
            <person name="Markowitz V."/>
            <person name="Cheng J.-F."/>
            <person name="Hugenholtz P."/>
            <person name="Woyke T."/>
            <person name="Wu D."/>
            <person name="Verbarg S."/>
            <person name="Frueling A."/>
            <person name="Brambilla E."/>
            <person name="Klenk H.-P."/>
            <person name="Eisen J.A."/>
        </authorList>
    </citation>
    <scope>NUCLEOTIDE SEQUENCE</scope>
    <source>
        <strain>DSM 1100</strain>
    </source>
</reference>
<dbReference type="STRING" id="760192.Halhy_6524"/>
<dbReference type="PANTHER" id="PTHR30239">
    <property type="entry name" value="ACETOLACTATE SYNTHASE SMALL SUBUNIT"/>
    <property type="match status" value="1"/>
</dbReference>
<evidence type="ECO:0000256" key="7">
    <source>
        <dbReference type="ARBA" id="ARBA00048670"/>
    </source>
</evidence>
<comment type="pathway">
    <text evidence="1 8">Amino-acid biosynthesis; L-isoleucine biosynthesis; L-isoleucine from 2-oxobutanoate: step 1/4.</text>
</comment>
<reference evidence="10 11" key="1">
    <citation type="journal article" date="2011" name="Stand. Genomic Sci.">
        <title>Complete genome sequence of Haliscomenobacter hydrossis type strain (O).</title>
        <authorList>
            <consortium name="US DOE Joint Genome Institute (JGI-PGF)"/>
            <person name="Daligault H."/>
            <person name="Lapidus A."/>
            <person name="Zeytun A."/>
            <person name="Nolan M."/>
            <person name="Lucas S."/>
            <person name="Del Rio T.G."/>
            <person name="Tice H."/>
            <person name="Cheng J.F."/>
            <person name="Tapia R."/>
            <person name="Han C."/>
            <person name="Goodwin L."/>
            <person name="Pitluck S."/>
            <person name="Liolios K."/>
            <person name="Pagani I."/>
            <person name="Ivanova N."/>
            <person name="Huntemann M."/>
            <person name="Mavromatis K."/>
            <person name="Mikhailova N."/>
            <person name="Pati A."/>
            <person name="Chen A."/>
            <person name="Palaniappan K."/>
            <person name="Land M."/>
            <person name="Hauser L."/>
            <person name="Brambilla E.M."/>
            <person name="Rohde M."/>
            <person name="Verbarg S."/>
            <person name="Goker M."/>
            <person name="Bristow J."/>
            <person name="Eisen J.A."/>
            <person name="Markowitz V."/>
            <person name="Hugenholtz P."/>
            <person name="Kyrpides N.C."/>
            <person name="Klenk H.P."/>
            <person name="Woyke T."/>
        </authorList>
    </citation>
    <scope>NUCLEOTIDE SEQUENCE [LARGE SCALE GENOMIC DNA]</scope>
    <source>
        <strain evidence="11">ATCC 27775 / DSM 1100 / LMG 10767 / O</strain>
    </source>
</reference>